<evidence type="ECO:0000256" key="3">
    <source>
        <dbReference type="ARBA" id="ARBA00007275"/>
    </source>
</evidence>
<dbReference type="PANTHER" id="PTHR11839:SF18">
    <property type="entry name" value="NUDIX HYDROLASE DOMAIN-CONTAINING PROTEIN"/>
    <property type="match status" value="1"/>
</dbReference>
<dbReference type="GO" id="GO:0019693">
    <property type="term" value="P:ribose phosphate metabolic process"/>
    <property type="evidence" value="ECO:0007669"/>
    <property type="project" value="TreeGrafter"/>
</dbReference>
<comment type="similarity">
    <text evidence="3">Belongs to the Nudix hydrolase family. NudK subfamily.</text>
</comment>
<dbReference type="InterPro" id="IPR000086">
    <property type="entry name" value="NUDIX_hydrolase_dom"/>
</dbReference>
<dbReference type="Proteomes" id="UP000320386">
    <property type="component" value="Chromosome"/>
</dbReference>
<dbReference type="AlphaFoldDB" id="A0A518BUR4"/>
<dbReference type="SUPFAM" id="SSF55811">
    <property type="entry name" value="Nudix"/>
    <property type="match status" value="1"/>
</dbReference>
<dbReference type="Gene3D" id="3.90.79.10">
    <property type="entry name" value="Nucleoside Triphosphate Pyrophosphohydrolase"/>
    <property type="match status" value="1"/>
</dbReference>
<dbReference type="RefSeq" id="WP_145444873.1">
    <property type="nucleotide sequence ID" value="NZ_CP036280.1"/>
</dbReference>
<reference evidence="10 11" key="1">
    <citation type="submission" date="2019-02" db="EMBL/GenBank/DDBJ databases">
        <title>Deep-cultivation of Planctomycetes and their phenomic and genomic characterization uncovers novel biology.</title>
        <authorList>
            <person name="Wiegand S."/>
            <person name="Jogler M."/>
            <person name="Boedeker C."/>
            <person name="Pinto D."/>
            <person name="Vollmers J."/>
            <person name="Rivas-Marin E."/>
            <person name="Kohn T."/>
            <person name="Peeters S.H."/>
            <person name="Heuer A."/>
            <person name="Rast P."/>
            <person name="Oberbeckmann S."/>
            <person name="Bunk B."/>
            <person name="Jeske O."/>
            <person name="Meyerdierks A."/>
            <person name="Storesund J.E."/>
            <person name="Kallscheuer N."/>
            <person name="Luecker S."/>
            <person name="Lage O.M."/>
            <person name="Pohl T."/>
            <person name="Merkel B.J."/>
            <person name="Hornburger P."/>
            <person name="Mueller R.-W."/>
            <person name="Bruemmer F."/>
            <person name="Labrenz M."/>
            <person name="Spormann A.M."/>
            <person name="Op den Camp H."/>
            <person name="Overmann J."/>
            <person name="Amann R."/>
            <person name="Jetten M.S.M."/>
            <person name="Mascher T."/>
            <person name="Medema M.H."/>
            <person name="Devos D.P."/>
            <person name="Kaster A.-K."/>
            <person name="Ovreas L."/>
            <person name="Rohde M."/>
            <person name="Galperin M.Y."/>
            <person name="Jogler C."/>
        </authorList>
    </citation>
    <scope>NUCLEOTIDE SEQUENCE [LARGE SCALE GENOMIC DNA]</scope>
    <source>
        <strain evidence="10 11">Pan265</strain>
    </source>
</reference>
<accession>A0A518BUR4</accession>
<dbReference type="InterPro" id="IPR020476">
    <property type="entry name" value="Nudix_hydrolase"/>
</dbReference>
<sequence>MSDNHAERTEAERSELTRYARFAVEQMPLARRDGGTVHAQYIRPADAVVVLPMFANRDVMMIRNHRFAVGLELWELPAGTIDPGEDPLVCAHRELEEETGYAAVIMEPVTDFVTCPGLCTERIYAYMARDLTASEQKLDQTEQIVPERVSWERAMSMVQDGTIRDAKTIATLLFAECFLRQELG</sequence>
<evidence type="ECO:0000313" key="11">
    <source>
        <dbReference type="Proteomes" id="UP000320386"/>
    </source>
</evidence>
<dbReference type="GO" id="GO:0006753">
    <property type="term" value="P:nucleoside phosphate metabolic process"/>
    <property type="evidence" value="ECO:0007669"/>
    <property type="project" value="TreeGrafter"/>
</dbReference>
<evidence type="ECO:0000313" key="10">
    <source>
        <dbReference type="EMBL" id="QDU70719.1"/>
    </source>
</evidence>
<dbReference type="Pfam" id="PF00293">
    <property type="entry name" value="NUDIX"/>
    <property type="match status" value="1"/>
</dbReference>
<name>A0A518BUR4_9BACT</name>
<dbReference type="OrthoDB" id="9806150at2"/>
<dbReference type="GO" id="GO:0016462">
    <property type="term" value="F:pyrophosphatase activity"/>
    <property type="evidence" value="ECO:0007669"/>
    <property type="project" value="UniProtKB-ARBA"/>
</dbReference>
<feature type="domain" description="Nudix hydrolase" evidence="9">
    <location>
        <begin position="40"/>
        <end position="171"/>
    </location>
</feature>
<keyword evidence="11" id="KW-1185">Reference proteome</keyword>
<evidence type="ECO:0000256" key="2">
    <source>
        <dbReference type="ARBA" id="ARBA00001946"/>
    </source>
</evidence>
<protein>
    <recommendedName>
        <fullName evidence="4">GDP-mannose pyrophosphatase</fullName>
    </recommendedName>
    <alternativeName>
        <fullName evidence="6">GDP-mannose hydrolase</fullName>
    </alternativeName>
    <alternativeName>
        <fullName evidence="7">GDPMK</fullName>
    </alternativeName>
</protein>
<organism evidence="10 11">
    <name type="scientific">Mucisphaera calidilacus</name>
    <dbReference type="NCBI Taxonomy" id="2527982"/>
    <lineage>
        <taxon>Bacteria</taxon>
        <taxon>Pseudomonadati</taxon>
        <taxon>Planctomycetota</taxon>
        <taxon>Phycisphaerae</taxon>
        <taxon>Phycisphaerales</taxon>
        <taxon>Phycisphaeraceae</taxon>
        <taxon>Mucisphaera</taxon>
    </lineage>
</organism>
<evidence type="ECO:0000256" key="8">
    <source>
        <dbReference type="RuleBase" id="RU003476"/>
    </source>
</evidence>
<evidence type="ECO:0000259" key="9">
    <source>
        <dbReference type="PROSITE" id="PS51462"/>
    </source>
</evidence>
<dbReference type="PRINTS" id="PR00502">
    <property type="entry name" value="NUDIXFAMILY"/>
</dbReference>
<dbReference type="CDD" id="cd03424">
    <property type="entry name" value="NUDIX_ADPRase_Nudt5_UGPPase_Nudt14"/>
    <property type="match status" value="1"/>
</dbReference>
<evidence type="ECO:0000256" key="4">
    <source>
        <dbReference type="ARBA" id="ARBA00016377"/>
    </source>
</evidence>
<evidence type="ECO:0000256" key="7">
    <source>
        <dbReference type="ARBA" id="ARBA00032272"/>
    </source>
</evidence>
<comment type="cofactor">
    <cofactor evidence="2">
        <name>Mg(2+)</name>
        <dbReference type="ChEBI" id="CHEBI:18420"/>
    </cofactor>
</comment>
<dbReference type="InterPro" id="IPR020084">
    <property type="entry name" value="NUDIX_hydrolase_CS"/>
</dbReference>
<dbReference type="GO" id="GO:0005829">
    <property type="term" value="C:cytosol"/>
    <property type="evidence" value="ECO:0007669"/>
    <property type="project" value="TreeGrafter"/>
</dbReference>
<evidence type="ECO:0000256" key="1">
    <source>
        <dbReference type="ARBA" id="ARBA00000847"/>
    </source>
</evidence>
<gene>
    <name evidence="10" type="primary">nudF</name>
    <name evidence="10" type="ORF">Pan265_05520</name>
</gene>
<dbReference type="PROSITE" id="PS51462">
    <property type="entry name" value="NUDIX"/>
    <property type="match status" value="1"/>
</dbReference>
<keyword evidence="5 8" id="KW-0378">Hydrolase</keyword>
<dbReference type="KEGG" id="mcad:Pan265_05520"/>
<comment type="catalytic activity">
    <reaction evidence="1">
        <text>GDP-alpha-D-mannose + H2O = alpha-D-mannose 1-phosphate + GMP + 2 H(+)</text>
        <dbReference type="Rhea" id="RHEA:27978"/>
        <dbReference type="ChEBI" id="CHEBI:15377"/>
        <dbReference type="ChEBI" id="CHEBI:15378"/>
        <dbReference type="ChEBI" id="CHEBI:57527"/>
        <dbReference type="ChEBI" id="CHEBI:58115"/>
        <dbReference type="ChEBI" id="CHEBI:58409"/>
    </reaction>
</comment>
<proteinExistence type="inferred from homology"/>
<evidence type="ECO:0000256" key="6">
    <source>
        <dbReference type="ARBA" id="ARBA00032162"/>
    </source>
</evidence>
<dbReference type="PANTHER" id="PTHR11839">
    <property type="entry name" value="UDP/ADP-SUGAR PYROPHOSPHATASE"/>
    <property type="match status" value="1"/>
</dbReference>
<dbReference type="EMBL" id="CP036280">
    <property type="protein sequence ID" value="QDU70719.1"/>
    <property type="molecule type" value="Genomic_DNA"/>
</dbReference>
<dbReference type="PROSITE" id="PS00893">
    <property type="entry name" value="NUDIX_BOX"/>
    <property type="match status" value="1"/>
</dbReference>
<evidence type="ECO:0000256" key="5">
    <source>
        <dbReference type="ARBA" id="ARBA00022801"/>
    </source>
</evidence>
<dbReference type="InterPro" id="IPR015797">
    <property type="entry name" value="NUDIX_hydrolase-like_dom_sf"/>
</dbReference>